<comment type="cofactor">
    <cofactor evidence="1">
        <name>Zn(2+)</name>
        <dbReference type="ChEBI" id="CHEBI:29105"/>
    </cofactor>
</comment>
<evidence type="ECO:0000313" key="5">
    <source>
        <dbReference type="EMBL" id="VAW09166.1"/>
    </source>
</evidence>
<dbReference type="GO" id="GO:0004089">
    <property type="term" value="F:carbonate dehydratase activity"/>
    <property type="evidence" value="ECO:0007669"/>
    <property type="project" value="InterPro"/>
</dbReference>
<dbReference type="PANTHER" id="PTHR43175:SF3">
    <property type="entry name" value="CARBON DISULFIDE HYDROLASE"/>
    <property type="match status" value="1"/>
</dbReference>
<evidence type="ECO:0000256" key="2">
    <source>
        <dbReference type="ARBA" id="ARBA00006217"/>
    </source>
</evidence>
<reference evidence="5" key="1">
    <citation type="submission" date="2018-06" db="EMBL/GenBank/DDBJ databases">
        <authorList>
            <person name="Zhirakovskaya E."/>
        </authorList>
    </citation>
    <scope>NUCLEOTIDE SEQUENCE</scope>
</reference>
<dbReference type="EMBL" id="UOEK01000528">
    <property type="protein sequence ID" value="VAW09166.1"/>
    <property type="molecule type" value="Genomic_DNA"/>
</dbReference>
<dbReference type="InterPro" id="IPR001765">
    <property type="entry name" value="Carbonic_anhydrase"/>
</dbReference>
<accession>A0A3B0TQ09</accession>
<evidence type="ECO:0000256" key="4">
    <source>
        <dbReference type="ARBA" id="ARBA00022833"/>
    </source>
</evidence>
<sequence>MTHSWLDDIAAANRSFRDRIRPQRLMTDGPSGRGVITCKDPRVNLAAIGVRAFGEDGFQDSHVAIIRTAGARVDERSLLVAVFLADVTELLVLGHTDCGVKKAHDEIQKIRAQMEARLTPQALAAFHDEVGDSSDDLRSWIKTFTDPRAAVRDEIAHIRSLSFAPSDLLIHGAVYDVATGAVSVVT</sequence>
<evidence type="ECO:0000256" key="3">
    <source>
        <dbReference type="ARBA" id="ARBA00022723"/>
    </source>
</evidence>
<keyword evidence="3" id="KW-0479">Metal-binding</keyword>
<proteinExistence type="inferred from homology"/>
<evidence type="ECO:0008006" key="6">
    <source>
        <dbReference type="Google" id="ProtNLM"/>
    </source>
</evidence>
<dbReference type="PANTHER" id="PTHR43175">
    <property type="entry name" value="CARBONIC ANHYDRASE"/>
    <property type="match status" value="1"/>
</dbReference>
<dbReference type="Gene3D" id="3.40.1050.10">
    <property type="entry name" value="Carbonic anhydrase"/>
    <property type="match status" value="1"/>
</dbReference>
<name>A0A3B0TQ09_9ZZZZ</name>
<keyword evidence="4" id="KW-0862">Zinc</keyword>
<organism evidence="5">
    <name type="scientific">hydrothermal vent metagenome</name>
    <dbReference type="NCBI Taxonomy" id="652676"/>
    <lineage>
        <taxon>unclassified sequences</taxon>
        <taxon>metagenomes</taxon>
        <taxon>ecological metagenomes</taxon>
    </lineage>
</organism>
<dbReference type="GO" id="GO:0008270">
    <property type="term" value="F:zinc ion binding"/>
    <property type="evidence" value="ECO:0007669"/>
    <property type="project" value="InterPro"/>
</dbReference>
<comment type="similarity">
    <text evidence="2">Belongs to the beta-class carbonic anhydrase family.</text>
</comment>
<dbReference type="SUPFAM" id="SSF53056">
    <property type="entry name" value="beta-carbonic anhydrase, cab"/>
    <property type="match status" value="1"/>
</dbReference>
<protein>
    <recommendedName>
        <fullName evidence="6">Carbonic anhydrase</fullName>
    </recommendedName>
</protein>
<evidence type="ECO:0000256" key="1">
    <source>
        <dbReference type="ARBA" id="ARBA00001947"/>
    </source>
</evidence>
<dbReference type="Pfam" id="PF00484">
    <property type="entry name" value="Pro_CA"/>
    <property type="match status" value="1"/>
</dbReference>
<dbReference type="InterPro" id="IPR036874">
    <property type="entry name" value="Carbonic_anhydrase_sf"/>
</dbReference>
<dbReference type="SMART" id="SM00947">
    <property type="entry name" value="Pro_CA"/>
    <property type="match status" value="1"/>
</dbReference>
<gene>
    <name evidence="5" type="ORF">MNBD_ACTINO02-1659</name>
</gene>
<dbReference type="AlphaFoldDB" id="A0A3B0TQ09"/>